<dbReference type="EMBL" id="CP003681">
    <property type="protein sequence ID" value="AFP65474.1"/>
    <property type="molecule type" value="Genomic_DNA"/>
</dbReference>
<feature type="repeat" description="WD" evidence="5">
    <location>
        <begin position="352"/>
        <end position="393"/>
    </location>
</feature>
<evidence type="ECO:0000256" key="2">
    <source>
        <dbReference type="ARBA" id="ARBA00022574"/>
    </source>
</evidence>
<organism evidence="7 8">
    <name type="scientific">Chroomonas mesostigmatica CCMP1168</name>
    <dbReference type="NCBI Taxonomy" id="1195612"/>
    <lineage>
        <taxon>Eukaryota</taxon>
        <taxon>Cryptophyceae</taxon>
        <taxon>Pyrenomonadales</taxon>
        <taxon>Chroomonadaceae</taxon>
        <taxon>Chroomonas</taxon>
    </lineage>
</organism>
<evidence type="ECO:0000313" key="8">
    <source>
        <dbReference type="Proteomes" id="UP000243348"/>
    </source>
</evidence>
<dbReference type="Gene3D" id="2.130.10.10">
    <property type="entry name" value="YVTN repeat-like/Quinoprotein amine dehydrogenase"/>
    <property type="match status" value="2"/>
</dbReference>
<evidence type="ECO:0000256" key="5">
    <source>
        <dbReference type="PROSITE-ProRule" id="PRU00221"/>
    </source>
</evidence>
<dbReference type="GO" id="GO:0016251">
    <property type="term" value="F:RNA polymerase II general transcription initiation factor activity"/>
    <property type="evidence" value="ECO:0007669"/>
    <property type="project" value="TreeGrafter"/>
</dbReference>
<dbReference type="PROSITE" id="PS00678">
    <property type="entry name" value="WD_REPEATS_1"/>
    <property type="match status" value="1"/>
</dbReference>
<keyword evidence="7" id="KW-0542">Nucleomorph</keyword>
<feature type="repeat" description="WD" evidence="5">
    <location>
        <begin position="268"/>
        <end position="309"/>
    </location>
</feature>
<gene>
    <name evidence="7" type="primary">taf90</name>
    <name evidence="7" type="ORF">CMESO_306</name>
</gene>
<dbReference type="SUPFAM" id="SSF50978">
    <property type="entry name" value="WD40 repeat-like"/>
    <property type="match status" value="1"/>
</dbReference>
<dbReference type="PROSITE" id="PS50082">
    <property type="entry name" value="WD_REPEATS_2"/>
    <property type="match status" value="2"/>
</dbReference>
<geneLocation type="nucleomorph" evidence="7"/>
<dbReference type="Proteomes" id="UP000243348">
    <property type="component" value="Nucleomorph 2"/>
</dbReference>
<keyword evidence="4" id="KW-0539">Nucleus</keyword>
<dbReference type="PROSITE" id="PS50294">
    <property type="entry name" value="WD_REPEATS_REGION"/>
    <property type="match status" value="2"/>
</dbReference>
<dbReference type="AlphaFoldDB" id="J7G358"/>
<evidence type="ECO:0000256" key="3">
    <source>
        <dbReference type="ARBA" id="ARBA00022737"/>
    </source>
</evidence>
<dbReference type="Gene3D" id="1.25.40.500">
    <property type="entry name" value="TFIID subunit TAF5, NTD2 domain"/>
    <property type="match status" value="1"/>
</dbReference>
<dbReference type="InterPro" id="IPR019775">
    <property type="entry name" value="WD40_repeat_CS"/>
</dbReference>
<dbReference type="GO" id="GO:0005669">
    <property type="term" value="C:transcription factor TFIID complex"/>
    <property type="evidence" value="ECO:0007669"/>
    <property type="project" value="TreeGrafter"/>
</dbReference>
<dbReference type="SUPFAM" id="SSF160897">
    <property type="entry name" value="Taf5 N-terminal domain-like"/>
    <property type="match status" value="1"/>
</dbReference>
<dbReference type="InterPro" id="IPR036322">
    <property type="entry name" value="WD40_repeat_dom_sf"/>
</dbReference>
<dbReference type="InterPro" id="IPR007582">
    <property type="entry name" value="TFIID_NTD2"/>
</dbReference>
<protein>
    <submittedName>
        <fullName evidence="7">TATA box-binding protein-associated factor chain TAFII 90</fullName>
    </submittedName>
</protein>
<proteinExistence type="predicted"/>
<dbReference type="InterPro" id="IPR001680">
    <property type="entry name" value="WD40_rpt"/>
</dbReference>
<dbReference type="Pfam" id="PF04494">
    <property type="entry name" value="TFIID_NTD2"/>
    <property type="match status" value="1"/>
</dbReference>
<evidence type="ECO:0000259" key="6">
    <source>
        <dbReference type="Pfam" id="PF04494"/>
    </source>
</evidence>
<evidence type="ECO:0000256" key="4">
    <source>
        <dbReference type="ARBA" id="ARBA00023242"/>
    </source>
</evidence>
<dbReference type="PANTHER" id="PTHR19879">
    <property type="entry name" value="TRANSCRIPTION INITIATION FACTOR TFIID"/>
    <property type="match status" value="1"/>
</dbReference>
<evidence type="ECO:0000256" key="1">
    <source>
        <dbReference type="ARBA" id="ARBA00004123"/>
    </source>
</evidence>
<comment type="subcellular location">
    <subcellularLocation>
        <location evidence="1">Nucleus</location>
    </subcellularLocation>
</comment>
<evidence type="ECO:0000313" key="7">
    <source>
        <dbReference type="EMBL" id="AFP65474.1"/>
    </source>
</evidence>
<dbReference type="GO" id="GO:0006367">
    <property type="term" value="P:transcription initiation at RNA polymerase II promoter"/>
    <property type="evidence" value="ECO:0007669"/>
    <property type="project" value="TreeGrafter"/>
</dbReference>
<dbReference type="SMART" id="SM00320">
    <property type="entry name" value="WD40"/>
    <property type="match status" value="6"/>
</dbReference>
<dbReference type="InterPro" id="IPR015943">
    <property type="entry name" value="WD40/YVTN_repeat-like_dom_sf"/>
</dbReference>
<dbReference type="InterPro" id="IPR037264">
    <property type="entry name" value="TFIID_NTD2_sf"/>
</dbReference>
<name>J7G358_9CRYP</name>
<keyword evidence="3" id="KW-0677">Repeat</keyword>
<sequence length="517" mass="60983">MKKNRLYNLKFFEKMKNKKKRNRNQKSQEIHLKKNKKSLINDPNCSVETYFKLRNWIKGSLVFYKSQFKKLLIPFAIHCFVNLLKKGFFVEAKIFLLRIKIDLVGKLFDFDKNFINIIFFKKSNIEEIIEVFEKKRYKVKLTISTFDLLLNYSEAKLSWCFLKFLNEKVKIVLKKKKNKKFIRKKFDINLKKSKKKNFIKKKESTFCLFKKNTPKIVKIFKLVSKEKHLVNSFDFSINENTIITGWQNSIVNVYDQIKENETKKNFSLIGHTRPIYSAKLSRCDNFVLSGTSNGELNLWSLRFGKLLVKYQNMIEPIWDISFSGWNPFFLTSGGKNLALLWASNSLYPVRLFTGHTSDVNVVRWHPSNMLIGTGSSDGISRLWDIRRAKSIATFEEVGFPIHSLEFSPDGFEISLSGLREKIFIWDIRTNKFKESLNDFSYNKIVKSLSYSPNSKKFAFTSNQNFVKIWNKIQKKNTIKRKMFFQHKIFDDLIKIKIGKIFNLNIRSENRISITGIA</sequence>
<dbReference type="PANTHER" id="PTHR19879:SF1">
    <property type="entry name" value="CANNONBALL-RELATED"/>
    <property type="match status" value="1"/>
</dbReference>
<reference evidence="7 8" key="1">
    <citation type="journal article" date="2012" name="Genome Biol. Evol.">
        <title>Nucleomorph genome sequence of the cryptophyte alga Chroomonas mesostigmatica CCMP1168 reveals lineage-specific gene loss and genome complexity.</title>
        <authorList>
            <person name="Moore C.E."/>
            <person name="Curtis B."/>
            <person name="Mills T."/>
            <person name="Tanifuji G."/>
            <person name="Archibald J.M."/>
        </authorList>
    </citation>
    <scope>NUCLEOTIDE SEQUENCE [LARGE SCALE GENOMIC DNA]</scope>
    <source>
        <strain evidence="7 8">CCMP1168</strain>
    </source>
</reference>
<keyword evidence="2 5" id="KW-0853">WD repeat</keyword>
<dbReference type="Pfam" id="PF00400">
    <property type="entry name" value="WD40"/>
    <property type="match status" value="2"/>
</dbReference>
<accession>J7G358</accession>
<feature type="domain" description="TFIID subunit TAF5 NTD2" evidence="6">
    <location>
        <begin position="42"/>
        <end position="166"/>
    </location>
</feature>